<evidence type="ECO:0000256" key="3">
    <source>
        <dbReference type="ARBA" id="ARBA00022833"/>
    </source>
</evidence>
<feature type="compositionally biased region" description="Polar residues" evidence="5">
    <location>
        <begin position="591"/>
        <end position="601"/>
    </location>
</feature>
<feature type="domain" description="C3H1-type" evidence="6">
    <location>
        <begin position="19"/>
        <end position="48"/>
    </location>
</feature>
<evidence type="ECO:0000313" key="7">
    <source>
        <dbReference type="EMBL" id="KAJ0977796.1"/>
    </source>
</evidence>
<organism evidence="7 8">
    <name type="scientific">Dioscorea zingiberensis</name>
    <dbReference type="NCBI Taxonomy" id="325984"/>
    <lineage>
        <taxon>Eukaryota</taxon>
        <taxon>Viridiplantae</taxon>
        <taxon>Streptophyta</taxon>
        <taxon>Embryophyta</taxon>
        <taxon>Tracheophyta</taxon>
        <taxon>Spermatophyta</taxon>
        <taxon>Magnoliopsida</taxon>
        <taxon>Liliopsida</taxon>
        <taxon>Dioscoreales</taxon>
        <taxon>Dioscoreaceae</taxon>
        <taxon>Dioscorea</taxon>
    </lineage>
</organism>
<evidence type="ECO:0000256" key="1">
    <source>
        <dbReference type="ARBA" id="ARBA00022723"/>
    </source>
</evidence>
<feature type="compositionally biased region" description="Basic and acidic residues" evidence="5">
    <location>
        <begin position="413"/>
        <end position="425"/>
    </location>
</feature>
<evidence type="ECO:0000259" key="6">
    <source>
        <dbReference type="PROSITE" id="PS50103"/>
    </source>
</evidence>
<protein>
    <recommendedName>
        <fullName evidence="6">C3H1-type domain-containing protein</fullName>
    </recommendedName>
</protein>
<dbReference type="InterPro" id="IPR041686">
    <property type="entry name" value="Znf-CCCH_3"/>
</dbReference>
<dbReference type="GO" id="GO:0008270">
    <property type="term" value="F:zinc ion binding"/>
    <property type="evidence" value="ECO:0007669"/>
    <property type="project" value="UniProtKB-KW"/>
</dbReference>
<dbReference type="Pfam" id="PF15663">
    <property type="entry name" value="zf-CCCH_3"/>
    <property type="match status" value="1"/>
</dbReference>
<proteinExistence type="predicted"/>
<dbReference type="Pfam" id="PF14608">
    <property type="entry name" value="zf-CCCH_2"/>
    <property type="match status" value="1"/>
</dbReference>
<feature type="domain" description="C3H1-type" evidence="6">
    <location>
        <begin position="98"/>
        <end position="125"/>
    </location>
</feature>
<dbReference type="Gene3D" id="4.10.1000.10">
    <property type="entry name" value="Zinc finger, CCCH-type"/>
    <property type="match status" value="1"/>
</dbReference>
<feature type="compositionally biased region" description="Polar residues" evidence="5">
    <location>
        <begin position="440"/>
        <end position="449"/>
    </location>
</feature>
<reference evidence="7" key="2">
    <citation type="journal article" date="2022" name="Hortic Res">
        <title>The genome of Dioscorea zingiberensis sheds light on the biosynthesis, origin and evolution of the medicinally important diosgenin saponins.</title>
        <authorList>
            <person name="Li Y."/>
            <person name="Tan C."/>
            <person name="Li Z."/>
            <person name="Guo J."/>
            <person name="Li S."/>
            <person name="Chen X."/>
            <person name="Wang C."/>
            <person name="Dai X."/>
            <person name="Yang H."/>
            <person name="Song W."/>
            <person name="Hou L."/>
            <person name="Xu J."/>
            <person name="Tong Z."/>
            <person name="Xu A."/>
            <person name="Yuan X."/>
            <person name="Wang W."/>
            <person name="Yang Q."/>
            <person name="Chen L."/>
            <person name="Sun Z."/>
            <person name="Wang K."/>
            <person name="Pan B."/>
            <person name="Chen J."/>
            <person name="Bao Y."/>
            <person name="Liu F."/>
            <person name="Qi X."/>
            <person name="Gang D.R."/>
            <person name="Wen J."/>
            <person name="Li J."/>
        </authorList>
    </citation>
    <scope>NUCLEOTIDE SEQUENCE</scope>
    <source>
        <strain evidence="7">Dzin_1.0</strain>
    </source>
</reference>
<sequence>MATGPSAVRSTGMEDDEGLKRRTDCPYFMTSPPTCEKGSECEFRHNETARLNPRECRYWLKGNCQNPTCVFRHPPLEGFTEAPHNHVTLPTHAPTSANKLNVPCYFFFNAICIKGDWCPFMHDPSSDQRLHKQSPDAATIKDPETKTSIGSETGPASVEILANPPEGTAEANKHFYPEEDLGGPAPVSVLEDSGASAESSIPEFEDPTIKLSENPLSPVEHVNGLSTILPDRSSEELVKEYVESDEGYMSSPGFDVLVDDGSEQAVYENDVDYLLAHERESERLHSHMLQYDFEGSAGCDLQRYTDIGYYEHDIYESYDHLGERYMPEYYHRVSRNSRERERERERDMERDRDRGRDRDRDRDRTESMYYHERNPLHREHEMGGRNAVDLRDHLKKRRRTDEHLHSYHSRRLPFRDQRNSRERPARHLGNRRLASEVEKNMTSSVSEINSMLDDSHRQGWSGYPQSNRHDRSRLRERGSRRRTKVPPVFSSKNQEASVSKESTSAWATVDFTGPKTLAQIREEKTRAQSIDSHSGDQCIPCNRRVVSDDFEGPKPLTELLKEKKRPQSVSQNSDGKASSVSAKKVCKEHISSQNDPRVSKTNLHEDDDSCDKLTVEKQNGEYGSDFSDDLDDDEEDDLRKKLAHIFAR</sequence>
<feature type="zinc finger region" description="C3H1-type" evidence="4">
    <location>
        <begin position="98"/>
        <end position="125"/>
    </location>
</feature>
<evidence type="ECO:0000256" key="4">
    <source>
        <dbReference type="PROSITE-ProRule" id="PRU00723"/>
    </source>
</evidence>
<feature type="region of interest" description="Disordered" evidence="5">
    <location>
        <begin position="333"/>
        <end position="503"/>
    </location>
</feature>
<feature type="domain" description="C3H1-type" evidence="6">
    <location>
        <begin position="50"/>
        <end position="76"/>
    </location>
</feature>
<feature type="region of interest" description="Disordered" evidence="5">
    <location>
        <begin position="176"/>
        <end position="208"/>
    </location>
</feature>
<keyword evidence="3 4" id="KW-0862">Zinc</keyword>
<dbReference type="EMBL" id="JAGGNH010000003">
    <property type="protein sequence ID" value="KAJ0977796.1"/>
    <property type="molecule type" value="Genomic_DNA"/>
</dbReference>
<dbReference type="SUPFAM" id="SSF90229">
    <property type="entry name" value="CCCH zinc finger"/>
    <property type="match status" value="1"/>
</dbReference>
<keyword evidence="1 4" id="KW-0479">Metal-binding</keyword>
<comment type="caution">
    <text evidence="7">The sequence shown here is derived from an EMBL/GenBank/DDBJ whole genome shotgun (WGS) entry which is preliminary data.</text>
</comment>
<dbReference type="SMART" id="SM00356">
    <property type="entry name" value="ZnF_C3H1"/>
    <property type="match status" value="3"/>
</dbReference>
<feature type="region of interest" description="Disordered" evidence="5">
    <location>
        <begin position="562"/>
        <end position="634"/>
    </location>
</feature>
<dbReference type="Proteomes" id="UP001085076">
    <property type="component" value="Miscellaneous, Linkage group lg03"/>
</dbReference>
<dbReference type="PANTHER" id="PTHR15725:SF0">
    <property type="entry name" value="ZINC FINGER CCCH DOMAIN-CONTAINING PROTEIN 32-LIKE"/>
    <property type="match status" value="1"/>
</dbReference>
<keyword evidence="2 4" id="KW-0863">Zinc-finger</keyword>
<feature type="compositionally biased region" description="Basic and acidic residues" evidence="5">
    <location>
        <begin position="610"/>
        <end position="619"/>
    </location>
</feature>
<accession>A0A9D5CQA7</accession>
<dbReference type="InterPro" id="IPR036855">
    <property type="entry name" value="Znf_CCCH_sf"/>
</dbReference>
<feature type="compositionally biased region" description="Basic and acidic residues" evidence="5">
    <location>
        <begin position="333"/>
        <end position="392"/>
    </location>
</feature>
<dbReference type="GO" id="GO:0003729">
    <property type="term" value="F:mRNA binding"/>
    <property type="evidence" value="ECO:0007669"/>
    <property type="project" value="TreeGrafter"/>
</dbReference>
<reference evidence="7" key="1">
    <citation type="submission" date="2021-03" db="EMBL/GenBank/DDBJ databases">
        <authorList>
            <person name="Li Z."/>
            <person name="Yang C."/>
        </authorList>
    </citation>
    <scope>NUCLEOTIDE SEQUENCE</scope>
    <source>
        <strain evidence="7">Dzin_1.0</strain>
        <tissue evidence="7">Leaf</tissue>
    </source>
</reference>
<dbReference type="PROSITE" id="PS50103">
    <property type="entry name" value="ZF_C3H1"/>
    <property type="match status" value="3"/>
</dbReference>
<dbReference type="InterPro" id="IPR000571">
    <property type="entry name" value="Znf_CCCH"/>
</dbReference>
<dbReference type="OrthoDB" id="5395350at2759"/>
<feature type="compositionally biased region" description="Basic and acidic residues" evidence="5">
    <location>
        <begin position="125"/>
        <end position="145"/>
    </location>
</feature>
<keyword evidence="8" id="KW-1185">Reference proteome</keyword>
<evidence type="ECO:0000313" key="8">
    <source>
        <dbReference type="Proteomes" id="UP001085076"/>
    </source>
</evidence>
<dbReference type="AlphaFoldDB" id="A0A9D5CQA7"/>
<feature type="zinc finger region" description="C3H1-type" evidence="4">
    <location>
        <begin position="19"/>
        <end position="48"/>
    </location>
</feature>
<feature type="compositionally biased region" description="Basic and acidic residues" evidence="5">
    <location>
        <begin position="467"/>
        <end position="477"/>
    </location>
</feature>
<gene>
    <name evidence="7" type="ORF">J5N97_013270</name>
</gene>
<feature type="compositionally biased region" description="Polar residues" evidence="5">
    <location>
        <begin position="490"/>
        <end position="503"/>
    </location>
</feature>
<feature type="region of interest" description="Disordered" evidence="5">
    <location>
        <begin position="125"/>
        <end position="162"/>
    </location>
</feature>
<feature type="zinc finger region" description="C3H1-type" evidence="4">
    <location>
        <begin position="50"/>
        <end position="76"/>
    </location>
</feature>
<evidence type="ECO:0000256" key="5">
    <source>
        <dbReference type="SAM" id="MobiDB-lite"/>
    </source>
</evidence>
<dbReference type="PANTHER" id="PTHR15725">
    <property type="entry name" value="ZN-FINGER, C-X8-C-X5-C-X3-H TYPE-CONTAINING"/>
    <property type="match status" value="1"/>
</dbReference>
<evidence type="ECO:0000256" key="2">
    <source>
        <dbReference type="ARBA" id="ARBA00022771"/>
    </source>
</evidence>
<name>A0A9D5CQA7_9LILI</name>